<dbReference type="Proteomes" id="UP000039865">
    <property type="component" value="Unassembled WGS sequence"/>
</dbReference>
<dbReference type="PANTHER" id="PTHR43215">
    <property type="entry name" value="RADIAL SPOKE HEAD 1 HOMOLOG"/>
    <property type="match status" value="1"/>
</dbReference>
<gene>
    <name evidence="2" type="primary">Contig10024.g10713</name>
    <name evidence="2" type="ORF">STYLEM_6584</name>
</gene>
<dbReference type="EMBL" id="CCKQ01006315">
    <property type="protein sequence ID" value="CDW77621.1"/>
    <property type="molecule type" value="Genomic_DNA"/>
</dbReference>
<evidence type="ECO:0000313" key="2">
    <source>
        <dbReference type="EMBL" id="CDW77621.1"/>
    </source>
</evidence>
<dbReference type="OrthoDB" id="288868at2759"/>
<keyword evidence="3" id="KW-1185">Reference proteome</keyword>
<dbReference type="Pfam" id="PF02493">
    <property type="entry name" value="MORN"/>
    <property type="match status" value="4"/>
</dbReference>
<dbReference type="AlphaFoldDB" id="A0A078A6W7"/>
<dbReference type="SUPFAM" id="SSF82185">
    <property type="entry name" value="Histone H3 K4-specific methyltransferase SET7/9 N-terminal domain"/>
    <property type="match status" value="1"/>
</dbReference>
<protein>
    <submittedName>
        <fullName evidence="2">Morn repeat protein</fullName>
    </submittedName>
</protein>
<evidence type="ECO:0000256" key="1">
    <source>
        <dbReference type="ARBA" id="ARBA00022737"/>
    </source>
</evidence>
<dbReference type="Gene3D" id="2.20.110.10">
    <property type="entry name" value="Histone H3 K4-specific methyltransferase SET7/9 N-terminal domain"/>
    <property type="match status" value="1"/>
</dbReference>
<keyword evidence="1" id="KW-0677">Repeat</keyword>
<dbReference type="InterPro" id="IPR003409">
    <property type="entry name" value="MORN"/>
</dbReference>
<dbReference type="InParanoid" id="A0A078A6W7"/>
<accession>A0A078A6W7</accession>
<evidence type="ECO:0000313" key="3">
    <source>
        <dbReference type="Proteomes" id="UP000039865"/>
    </source>
</evidence>
<name>A0A078A6W7_STYLE</name>
<organism evidence="2 3">
    <name type="scientific">Stylonychia lemnae</name>
    <name type="common">Ciliate</name>
    <dbReference type="NCBI Taxonomy" id="5949"/>
    <lineage>
        <taxon>Eukaryota</taxon>
        <taxon>Sar</taxon>
        <taxon>Alveolata</taxon>
        <taxon>Ciliophora</taxon>
        <taxon>Intramacronucleata</taxon>
        <taxon>Spirotrichea</taxon>
        <taxon>Stichotrichia</taxon>
        <taxon>Sporadotrichida</taxon>
        <taxon>Oxytrichidae</taxon>
        <taxon>Stylonychinae</taxon>
        <taxon>Stylonychia</taxon>
    </lineage>
</organism>
<dbReference type="SMART" id="SM00698">
    <property type="entry name" value="MORN"/>
    <property type="match status" value="4"/>
</dbReference>
<reference evidence="2 3" key="1">
    <citation type="submission" date="2014-06" db="EMBL/GenBank/DDBJ databases">
        <authorList>
            <person name="Swart Estienne"/>
        </authorList>
    </citation>
    <scope>NUCLEOTIDE SEQUENCE [LARGE SCALE GENOMIC DNA]</scope>
    <source>
        <strain evidence="2 3">130c</strain>
    </source>
</reference>
<dbReference type="PANTHER" id="PTHR43215:SF14">
    <property type="entry name" value="RADIAL SPOKE HEAD 1 HOMOLOG"/>
    <property type="match status" value="1"/>
</dbReference>
<proteinExistence type="predicted"/>
<sequence length="466" mass="54322">MESKKQEYEFPFEDAYKEIRGILKSIKQKLSLIEDQKTFRRDKNLRNMWLSNQFMEIIIKMAKVVGGPLLKNVIDINTLKNPLNNTRIKDSNIQSKQIRNQPQYKSQRDKSYRRPSSINCLQLEFDSNAIKNLNDQTTIKYNPEQQFMQFKQSLNSRLEKPLEVVQRLDSQRYKQMSKTSRIVKNDPKIFNNILTRFIPKLNQKDKSKLEIQSKVLSKSKNRKANGNSQEVKIHQNIEVMDQVKEGNIDLISRHDNVLLQGAFTLTLKSSNDKVNEILAELVDYNFPAPSNIHPNPNRIFATTFTIDENDKYQGEIDRYTRQPDGRGRRIYSDGQLQEGICGSYYFGEIQNGQRNGKGQYIFSSGSVQEGNFLNSKIEGLGFYWYYNGNYYYGEYVNDKRCGLGIAKYDDGILIGQWKNGQTDGIVMYVPQNGDLIEIRKYEDEQLYETLYSTENTLFQNTECQLT</sequence>